<dbReference type="AlphaFoldDB" id="A0AAW4NM86"/>
<sequence>MPLLFVKSLDKDVRLGVWKIEEDVDDFLTSQAEMHIIFQQEIAAYKSLARRLEKLAVYSLLWNMVNDCPIIKHNADGKPFVQGWNISISHTKGYAAVMVSPHSEVAVDIEYRSNRVSRIAHRFMRDDEMQAEVTAQLVNWCAKETLYKYYSAQNLQYFDMRVTLDNSAMTHCFIENLKANTRHQVEVNVTDDYVLTYVVGNEK</sequence>
<dbReference type="Proteomes" id="UP001196873">
    <property type="component" value="Unassembled WGS sequence"/>
</dbReference>
<protein>
    <submittedName>
        <fullName evidence="2">4'-phosphopantetheinyl transferase superfamily protein</fullName>
    </submittedName>
</protein>
<name>A0AAW4NM86_9BACT</name>
<evidence type="ECO:0000313" key="2">
    <source>
        <dbReference type="EMBL" id="MBW4865254.1"/>
    </source>
</evidence>
<accession>A0AAW4NM86</accession>
<comment type="caution">
    <text evidence="2">The sequence shown here is derived from an EMBL/GenBank/DDBJ whole genome shotgun (WGS) entry which is preliminary data.</text>
</comment>
<organism evidence="2 3">
    <name type="scientific">Segatella salivae</name>
    <dbReference type="NCBI Taxonomy" id="228604"/>
    <lineage>
        <taxon>Bacteria</taxon>
        <taxon>Pseudomonadati</taxon>
        <taxon>Bacteroidota</taxon>
        <taxon>Bacteroidia</taxon>
        <taxon>Bacteroidales</taxon>
        <taxon>Prevotellaceae</taxon>
        <taxon>Segatella</taxon>
    </lineage>
</organism>
<keyword evidence="2" id="KW-0808">Transferase</keyword>
<dbReference type="EMBL" id="JAHXRF010000005">
    <property type="protein sequence ID" value="MBW4865254.1"/>
    <property type="molecule type" value="Genomic_DNA"/>
</dbReference>
<feature type="domain" description="4'-phosphopantetheinyl transferase" evidence="1">
    <location>
        <begin position="105"/>
        <end position="198"/>
    </location>
</feature>
<evidence type="ECO:0000313" key="3">
    <source>
        <dbReference type="Proteomes" id="UP001196873"/>
    </source>
</evidence>
<dbReference type="Pfam" id="PF01648">
    <property type="entry name" value="ACPS"/>
    <property type="match status" value="1"/>
</dbReference>
<reference evidence="2" key="1">
    <citation type="submission" date="2021-07" db="EMBL/GenBank/DDBJ databases">
        <title>Genomic diversity and antimicrobial resistance of Prevotella spp. isolated from chronic lung disease airways.</title>
        <authorList>
            <person name="Webb K.A."/>
            <person name="Olagoke O.S."/>
            <person name="Baird T."/>
            <person name="Neill J."/>
            <person name="Pham A."/>
            <person name="Wells T.J."/>
            <person name="Ramsay K.A."/>
            <person name="Bell S.C."/>
            <person name="Sarovich D.S."/>
            <person name="Price E.P."/>
        </authorList>
    </citation>
    <scope>NUCLEOTIDE SEQUENCE</scope>
    <source>
        <strain evidence="2">SCHI0047.S.3</strain>
    </source>
</reference>
<dbReference type="RefSeq" id="WP_219425457.1">
    <property type="nucleotide sequence ID" value="NZ_JAHXQY010000005.1"/>
</dbReference>
<gene>
    <name evidence="2" type="ORF">KZY68_04300</name>
</gene>
<dbReference type="GO" id="GO:0000287">
    <property type="term" value="F:magnesium ion binding"/>
    <property type="evidence" value="ECO:0007669"/>
    <property type="project" value="InterPro"/>
</dbReference>
<dbReference type="GO" id="GO:0008897">
    <property type="term" value="F:holo-[acyl-carrier-protein] synthase activity"/>
    <property type="evidence" value="ECO:0007669"/>
    <property type="project" value="InterPro"/>
</dbReference>
<dbReference type="InterPro" id="IPR008278">
    <property type="entry name" value="4-PPantetheinyl_Trfase_dom"/>
</dbReference>
<proteinExistence type="predicted"/>
<evidence type="ECO:0000259" key="1">
    <source>
        <dbReference type="Pfam" id="PF01648"/>
    </source>
</evidence>